<gene>
    <name evidence="1" type="ORF">K1X13_04775</name>
</gene>
<evidence type="ECO:0000313" key="1">
    <source>
        <dbReference type="EMBL" id="MBY9074134.1"/>
    </source>
</evidence>
<reference evidence="1 2" key="1">
    <citation type="submission" date="2021-08" db="EMBL/GenBank/DDBJ databases">
        <title>Nocardioides bacterium WL0053 sp. nov., isolated from the sediment.</title>
        <authorList>
            <person name="Wang L."/>
            <person name="Zhang D."/>
            <person name="Zhang A."/>
        </authorList>
    </citation>
    <scope>NUCLEOTIDE SEQUENCE [LARGE SCALE GENOMIC DNA]</scope>
    <source>
        <strain evidence="1 2">WL0053</strain>
    </source>
</reference>
<sequence length="212" mass="23357">MGVFLDVTLSRVPAGIDFAEPLRQLFAWVEDQGYVHCGRGGELFGTLDGDRHLGTSIGLRGHGADETSSYVQDWFGEVRDEPRPWLWPFARTGSDGSTAALWLGIDGATRIVHLGSGSGSMMTCVLAEDPVDFLRLLAIGYREICWNVDYAAPPEPLYAQHEVVNAPYRDWVRSTFGVTIPRTGLEIVPEPAEMGDENTTDPFCRLVNRLTG</sequence>
<evidence type="ECO:0000313" key="2">
    <source>
        <dbReference type="Proteomes" id="UP000754710"/>
    </source>
</evidence>
<dbReference type="RefSeq" id="WP_221023845.1">
    <property type="nucleotide sequence ID" value="NZ_JAIEZQ010000001.1"/>
</dbReference>
<keyword evidence="2" id="KW-1185">Reference proteome</keyword>
<comment type="caution">
    <text evidence="1">The sequence shown here is derived from an EMBL/GenBank/DDBJ whole genome shotgun (WGS) entry which is preliminary data.</text>
</comment>
<dbReference type="Proteomes" id="UP000754710">
    <property type="component" value="Unassembled WGS sequence"/>
</dbReference>
<accession>A0ABS7RGH0</accession>
<name>A0ABS7RGH0_9ACTN</name>
<proteinExistence type="predicted"/>
<organism evidence="1 2">
    <name type="scientific">Nocardioides jiangsuensis</name>
    <dbReference type="NCBI Taxonomy" id="2866161"/>
    <lineage>
        <taxon>Bacteria</taxon>
        <taxon>Bacillati</taxon>
        <taxon>Actinomycetota</taxon>
        <taxon>Actinomycetes</taxon>
        <taxon>Propionibacteriales</taxon>
        <taxon>Nocardioidaceae</taxon>
        <taxon>Nocardioides</taxon>
    </lineage>
</organism>
<protein>
    <recommendedName>
        <fullName evidence="3">SMI1/KNR4 family protein SUKH-1</fullName>
    </recommendedName>
</protein>
<dbReference type="EMBL" id="JAIEZQ010000001">
    <property type="protein sequence ID" value="MBY9074134.1"/>
    <property type="molecule type" value="Genomic_DNA"/>
</dbReference>
<evidence type="ECO:0008006" key="3">
    <source>
        <dbReference type="Google" id="ProtNLM"/>
    </source>
</evidence>